<proteinExistence type="predicted"/>
<keyword evidence="2" id="KW-1003">Cell membrane</keyword>
<reference evidence="11 12" key="1">
    <citation type="submission" date="2019-03" db="EMBL/GenBank/DDBJ databases">
        <title>Sequencing the genomes of 1000 actinobacteria strains.</title>
        <authorList>
            <person name="Klenk H.-P."/>
        </authorList>
    </citation>
    <scope>NUCLEOTIDE SEQUENCE [LARGE SCALE GENOMIC DNA]</scope>
    <source>
        <strain evidence="11 12">DSM 43805</strain>
    </source>
</reference>
<evidence type="ECO:0000313" key="11">
    <source>
        <dbReference type="EMBL" id="TDO40955.1"/>
    </source>
</evidence>
<feature type="transmembrane region" description="Helical" evidence="8">
    <location>
        <begin position="319"/>
        <end position="339"/>
    </location>
</feature>
<feature type="transmembrane region" description="Helical" evidence="8">
    <location>
        <begin position="105"/>
        <end position="126"/>
    </location>
</feature>
<feature type="transmembrane region" description="Helical" evidence="8">
    <location>
        <begin position="204"/>
        <end position="225"/>
    </location>
</feature>
<dbReference type="GO" id="GO:0009103">
    <property type="term" value="P:lipopolysaccharide biosynthetic process"/>
    <property type="evidence" value="ECO:0007669"/>
    <property type="project" value="UniProtKB-ARBA"/>
</dbReference>
<keyword evidence="12" id="KW-1185">Reference proteome</keyword>
<feature type="transmembrane region" description="Helical" evidence="8">
    <location>
        <begin position="351"/>
        <end position="369"/>
    </location>
</feature>
<protein>
    <submittedName>
        <fullName evidence="11">Dolichyl-phosphate-mannose-protein mannosyltransferase</fullName>
    </submittedName>
</protein>
<evidence type="ECO:0000256" key="9">
    <source>
        <dbReference type="SAM" id="SignalP"/>
    </source>
</evidence>
<evidence type="ECO:0000259" key="10">
    <source>
        <dbReference type="Pfam" id="PF13231"/>
    </source>
</evidence>
<dbReference type="PANTHER" id="PTHR33908:SF11">
    <property type="entry name" value="MEMBRANE PROTEIN"/>
    <property type="match status" value="1"/>
</dbReference>
<dbReference type="PANTHER" id="PTHR33908">
    <property type="entry name" value="MANNOSYLTRANSFERASE YKCB-RELATED"/>
    <property type="match status" value="1"/>
</dbReference>
<keyword evidence="4 11" id="KW-0808">Transferase</keyword>
<evidence type="ECO:0000313" key="12">
    <source>
        <dbReference type="Proteomes" id="UP000294901"/>
    </source>
</evidence>
<dbReference type="GO" id="GO:0016763">
    <property type="term" value="F:pentosyltransferase activity"/>
    <property type="evidence" value="ECO:0007669"/>
    <property type="project" value="TreeGrafter"/>
</dbReference>
<feature type="transmembrane region" description="Helical" evidence="8">
    <location>
        <begin position="133"/>
        <end position="149"/>
    </location>
</feature>
<dbReference type="Proteomes" id="UP000294901">
    <property type="component" value="Unassembled WGS sequence"/>
</dbReference>
<dbReference type="EMBL" id="SNWR01000001">
    <property type="protein sequence ID" value="TDO40955.1"/>
    <property type="molecule type" value="Genomic_DNA"/>
</dbReference>
<dbReference type="InterPro" id="IPR038731">
    <property type="entry name" value="RgtA/B/C-like"/>
</dbReference>
<evidence type="ECO:0000256" key="8">
    <source>
        <dbReference type="SAM" id="Phobius"/>
    </source>
</evidence>
<organism evidence="11 12">
    <name type="scientific">Paractinoplanes brasiliensis</name>
    <dbReference type="NCBI Taxonomy" id="52695"/>
    <lineage>
        <taxon>Bacteria</taxon>
        <taxon>Bacillati</taxon>
        <taxon>Actinomycetota</taxon>
        <taxon>Actinomycetes</taxon>
        <taxon>Micromonosporales</taxon>
        <taxon>Micromonosporaceae</taxon>
        <taxon>Paractinoplanes</taxon>
    </lineage>
</organism>
<feature type="transmembrane region" description="Helical" evidence="8">
    <location>
        <begin position="237"/>
        <end position="259"/>
    </location>
</feature>
<comment type="caution">
    <text evidence="11">The sequence shown here is derived from an EMBL/GenBank/DDBJ whole genome shotgun (WGS) entry which is preliminary data.</text>
</comment>
<evidence type="ECO:0000256" key="6">
    <source>
        <dbReference type="ARBA" id="ARBA00022989"/>
    </source>
</evidence>
<feature type="transmembrane region" description="Helical" evidence="8">
    <location>
        <begin position="155"/>
        <end position="173"/>
    </location>
</feature>
<feature type="signal peptide" evidence="9">
    <location>
        <begin position="1"/>
        <end position="22"/>
    </location>
</feature>
<accession>A0A4R6K1H1</accession>
<keyword evidence="5 8" id="KW-0812">Transmembrane</keyword>
<evidence type="ECO:0000256" key="3">
    <source>
        <dbReference type="ARBA" id="ARBA00022676"/>
    </source>
</evidence>
<dbReference type="GO" id="GO:0000030">
    <property type="term" value="F:mannosyltransferase activity"/>
    <property type="evidence" value="ECO:0007669"/>
    <property type="project" value="InterPro"/>
</dbReference>
<dbReference type="GO" id="GO:0006493">
    <property type="term" value="P:protein O-linked glycosylation"/>
    <property type="evidence" value="ECO:0007669"/>
    <property type="project" value="InterPro"/>
</dbReference>
<feature type="transmembrane region" description="Helical" evidence="8">
    <location>
        <begin position="406"/>
        <end position="425"/>
    </location>
</feature>
<dbReference type="RefSeq" id="WP_133875061.1">
    <property type="nucleotide sequence ID" value="NZ_BOMD01000015.1"/>
</dbReference>
<feature type="chain" id="PRO_5020397732" evidence="9">
    <location>
        <begin position="23"/>
        <end position="537"/>
    </location>
</feature>
<gene>
    <name evidence="11" type="ORF">C8E87_4676</name>
</gene>
<evidence type="ECO:0000256" key="2">
    <source>
        <dbReference type="ARBA" id="ARBA00022475"/>
    </source>
</evidence>
<comment type="subcellular location">
    <subcellularLocation>
        <location evidence="1">Cell membrane</location>
        <topology evidence="1">Multi-pass membrane protein</topology>
    </subcellularLocation>
</comment>
<dbReference type="InterPro" id="IPR050297">
    <property type="entry name" value="LipidA_mod_glycosyltrf_83"/>
</dbReference>
<name>A0A4R6K1H1_9ACTN</name>
<evidence type="ECO:0000256" key="5">
    <source>
        <dbReference type="ARBA" id="ARBA00022692"/>
    </source>
</evidence>
<dbReference type="GO" id="GO:0005886">
    <property type="term" value="C:plasma membrane"/>
    <property type="evidence" value="ECO:0007669"/>
    <property type="project" value="UniProtKB-SubCell"/>
</dbReference>
<evidence type="ECO:0000256" key="4">
    <source>
        <dbReference type="ARBA" id="ARBA00022679"/>
    </source>
</evidence>
<keyword evidence="3 11" id="KW-0328">Glycosyltransferase</keyword>
<evidence type="ECO:0000256" key="7">
    <source>
        <dbReference type="ARBA" id="ARBA00023136"/>
    </source>
</evidence>
<keyword evidence="7 8" id="KW-0472">Membrane</keyword>
<dbReference type="Pfam" id="PF13231">
    <property type="entry name" value="PMT_2"/>
    <property type="match status" value="1"/>
</dbReference>
<keyword evidence="6 8" id="KW-1133">Transmembrane helix</keyword>
<dbReference type="AlphaFoldDB" id="A0A4R6K1H1"/>
<feature type="transmembrane region" description="Helical" evidence="8">
    <location>
        <begin position="381"/>
        <end position="399"/>
    </location>
</feature>
<sequence>MLLRRLLYPLAVVLLLGQMAFAMVTAAVQQSPTIDEPVYVGTAQFYLDQHQVLYNPEHPPLAKLFMAAGLAFTDAALDPAYRGNQTNLGRHFLYESGNNPFELMLAARLPIIVLTLLFGLAVLFFARDVAGRWAGLIALSLYAFSPDLIAHGSLATLDVPAAGFVLVTFWMLWRARDNPRLYLPLAGLALGAALATRMSTLPAVPVALLLALLAPAPAIPAWSSLRSRTGWMGLGKRVAWAIGVGLIAVAVVWLVYVIVDPRLRWTTPPWLSNPGGLKGLAVDLLPLPPSYKDGVLIQFRLERRITNGFLLGEAYRGSLWYYLPAALLIKTPIGMLLLWLAGTVTLLLKKWVAALYLLVPAGVLMLVAMTGNRDYGTRYVIFMPMMLAVVAGAVVLLRWRWAWTPVAALAGFAAVSSLLTFPYYLPYSNEAFGGTARTHENLHDSNVDWGQDLPRLSAHLKAKYPGQPVWLVYKGAGVPAYYGIEGRNPLTVPIDEVRGLIVVSDSRVALARNRLKQLIDSSTPIDQVGYSFTIYRR</sequence>
<keyword evidence="9" id="KW-0732">Signal</keyword>
<feature type="domain" description="Glycosyltransferase RgtA/B/C/D-like" evidence="10">
    <location>
        <begin position="104"/>
        <end position="214"/>
    </location>
</feature>
<evidence type="ECO:0000256" key="1">
    <source>
        <dbReference type="ARBA" id="ARBA00004651"/>
    </source>
</evidence>
<dbReference type="OrthoDB" id="180217at2"/>